<organism evidence="2 3">
    <name type="scientific">Solidesulfovibrio magneticus (strain ATCC 700980 / DSM 13731 / RS-1)</name>
    <name type="common">Desulfovibrio magneticus</name>
    <dbReference type="NCBI Taxonomy" id="573370"/>
    <lineage>
        <taxon>Bacteria</taxon>
        <taxon>Pseudomonadati</taxon>
        <taxon>Thermodesulfobacteriota</taxon>
        <taxon>Desulfovibrionia</taxon>
        <taxon>Desulfovibrionales</taxon>
        <taxon>Desulfovibrionaceae</taxon>
        <taxon>Solidesulfovibrio</taxon>
    </lineage>
</organism>
<evidence type="ECO:0000256" key="1">
    <source>
        <dbReference type="SAM" id="MobiDB-lite"/>
    </source>
</evidence>
<reference evidence="2 3" key="1">
    <citation type="journal article" date="2009" name="Genome Res.">
        <title>Whole genome sequence of Desulfovibrio magneticus strain RS-1 revealed common gene clusters in magnetotactic bacteria.</title>
        <authorList>
            <person name="Nakazawa H."/>
            <person name="Arakaki A."/>
            <person name="Narita-Yamada S."/>
            <person name="Yashiro I."/>
            <person name="Jinno K."/>
            <person name="Aoki N."/>
            <person name="Tsuruyama A."/>
            <person name="Okamura Y."/>
            <person name="Tanikawa S."/>
            <person name="Fujita N."/>
            <person name="Takeyama H."/>
            <person name="Matsunaga T."/>
        </authorList>
    </citation>
    <scope>NUCLEOTIDE SEQUENCE [LARGE SCALE GENOMIC DNA]</scope>
    <source>
        <strain evidence="3">ATCC 700980 / DSM 13731 / RS-1</strain>
    </source>
</reference>
<keyword evidence="3" id="KW-1185">Reference proteome</keyword>
<dbReference type="HOGENOM" id="CLU_051148_0_0_7"/>
<feature type="compositionally biased region" description="Low complexity" evidence="1">
    <location>
        <begin position="50"/>
        <end position="61"/>
    </location>
</feature>
<gene>
    <name evidence="2" type="ordered locus">DMR_p2_00020</name>
</gene>
<name>C4XUN2_SOLM1</name>
<dbReference type="OrthoDB" id="5447271at2"/>
<accession>C4XUN2</accession>
<dbReference type="RefSeq" id="WP_012749577.1">
    <property type="nucleotide sequence ID" value="NC_012795.1"/>
</dbReference>
<dbReference type="AlphaFoldDB" id="C4XUN2"/>
<feature type="compositionally biased region" description="Polar residues" evidence="1">
    <location>
        <begin position="62"/>
        <end position="105"/>
    </location>
</feature>
<keyword evidence="2" id="KW-0614">Plasmid</keyword>
<geneLocation type="plasmid" evidence="2 3">
    <name>pDMC2</name>
</geneLocation>
<sequence length="371" mass="41898">MGTRKGISSLLSGVKKNPDDQQKRSTTFEKLMQISPFDSEPNISEIAQQVSEKSVSKSVSKGQTKGQTFGQRSVSKGQTKGQTFGQRSGLTKSVSKISDNNNDFSPSREHSEKGIFYFRSPGEPRTKSEKILWKYLEKNQIIVINYDDLSEETRIPRTTIRNVFRRWSEQNILIKTKAPGNLGLKIEFTPNGQTNGQAQGVSILPSKIDRRDLNLSISLETLQTAWPNLARKGFGLEQISQIEKILTEQGKGLTRVVQGLDHAEWELAHDQMLDKAGQPVADPCSWVYRSLARDGYYRRPKGYISPQEQAEKDDEAEAKALIDARNAADQARFQAWKTGISENDFQKAMKGFPGGDREAWLKKVWKERSRE</sequence>
<dbReference type="EMBL" id="AP010906">
    <property type="protein sequence ID" value="BAH73483.1"/>
    <property type="molecule type" value="Genomic_DNA"/>
</dbReference>
<dbReference type="Proteomes" id="UP000009071">
    <property type="component" value="Plasmid pDMC2"/>
</dbReference>
<dbReference type="KEGG" id="dma:DMR_p2_00020"/>
<feature type="region of interest" description="Disordered" evidence="1">
    <location>
        <begin position="48"/>
        <end position="110"/>
    </location>
</feature>
<feature type="region of interest" description="Disordered" evidence="1">
    <location>
        <begin position="1"/>
        <end position="26"/>
    </location>
</feature>
<proteinExistence type="predicted"/>
<protein>
    <submittedName>
        <fullName evidence="2">Uncharacterized protein</fullName>
    </submittedName>
</protein>
<evidence type="ECO:0000313" key="3">
    <source>
        <dbReference type="Proteomes" id="UP000009071"/>
    </source>
</evidence>
<evidence type="ECO:0000313" key="2">
    <source>
        <dbReference type="EMBL" id="BAH73483.1"/>
    </source>
</evidence>
<feature type="compositionally biased region" description="Basic and acidic residues" evidence="1">
    <location>
        <begin position="16"/>
        <end position="26"/>
    </location>
</feature>